<feature type="domain" description="RRM" evidence="7">
    <location>
        <begin position="23"/>
        <end position="109"/>
    </location>
</feature>
<dbReference type="InterPro" id="IPR012677">
    <property type="entry name" value="Nucleotide-bd_a/b_plait_sf"/>
</dbReference>
<dbReference type="Gene3D" id="3.30.70.330">
    <property type="match status" value="1"/>
</dbReference>
<feature type="compositionally biased region" description="Basic and acidic residues" evidence="6">
    <location>
        <begin position="289"/>
        <end position="319"/>
    </location>
</feature>
<protein>
    <submittedName>
        <fullName evidence="9 10">RRM domain-containing protein</fullName>
    </submittedName>
</protein>
<keyword evidence="4" id="KW-0539">Nucleus</keyword>
<keyword evidence="5" id="KW-0694">RNA-binding</keyword>
<keyword evidence="8" id="KW-1185">Reference proteome</keyword>
<evidence type="ECO:0000256" key="5">
    <source>
        <dbReference type="PROSITE-ProRule" id="PRU00176"/>
    </source>
</evidence>
<feature type="region of interest" description="Disordered" evidence="6">
    <location>
        <begin position="197"/>
        <end position="220"/>
    </location>
</feature>
<feature type="region of interest" description="Disordered" evidence="6">
    <location>
        <begin position="283"/>
        <end position="391"/>
    </location>
</feature>
<evidence type="ECO:0000256" key="1">
    <source>
        <dbReference type="ARBA" id="ARBA00004123"/>
    </source>
</evidence>
<dbReference type="WBParaSite" id="SSTP_0000072400.1">
    <property type="protein sequence ID" value="SSTP_0000072400.1"/>
    <property type="gene ID" value="SSTP_0000072400"/>
</dbReference>
<evidence type="ECO:0000256" key="2">
    <source>
        <dbReference type="ARBA" id="ARBA00005991"/>
    </source>
</evidence>
<evidence type="ECO:0000313" key="10">
    <source>
        <dbReference type="WBParaSite" id="TCONS_00001614.p1"/>
    </source>
</evidence>
<proteinExistence type="inferred from homology"/>
<dbReference type="InterPro" id="IPR035979">
    <property type="entry name" value="RBD_domain_sf"/>
</dbReference>
<dbReference type="GO" id="GO:0005737">
    <property type="term" value="C:cytoplasm"/>
    <property type="evidence" value="ECO:0007669"/>
    <property type="project" value="TreeGrafter"/>
</dbReference>
<feature type="compositionally biased region" description="Basic and acidic residues" evidence="6">
    <location>
        <begin position="344"/>
        <end position="369"/>
    </location>
</feature>
<dbReference type="PANTHER" id="PTHR13112">
    <property type="entry name" value="UPF3 REGULATOR OF NONSENSE TRANSCRIPTS-LIKE PROTEIN"/>
    <property type="match status" value="1"/>
</dbReference>
<dbReference type="InterPro" id="IPR000504">
    <property type="entry name" value="RRM_dom"/>
</dbReference>
<evidence type="ECO:0000256" key="4">
    <source>
        <dbReference type="ARBA" id="ARBA00023242"/>
    </source>
</evidence>
<dbReference type="GO" id="GO:0003729">
    <property type="term" value="F:mRNA binding"/>
    <property type="evidence" value="ECO:0007669"/>
    <property type="project" value="TreeGrafter"/>
</dbReference>
<dbReference type="Pfam" id="PF03467">
    <property type="entry name" value="Smg4_UPF3"/>
    <property type="match status" value="1"/>
</dbReference>
<feature type="compositionally biased region" description="Basic and acidic residues" evidence="6">
    <location>
        <begin position="197"/>
        <end position="211"/>
    </location>
</feature>
<dbReference type="SUPFAM" id="SSF54928">
    <property type="entry name" value="RNA-binding domain, RBD"/>
    <property type="match status" value="1"/>
</dbReference>
<accession>A0A0K0DU08</accession>
<comment type="subcellular location">
    <subcellularLocation>
        <location evidence="1">Nucleus</location>
    </subcellularLocation>
</comment>
<evidence type="ECO:0000256" key="3">
    <source>
        <dbReference type="ARBA" id="ARBA00023161"/>
    </source>
</evidence>
<sequence length="391" mass="45047">MRKKRMTRKYKGSTKRGSSIRSVKISIRHLPPELTEEELTTYFKGFLNPGTYQFYPSADFKLSTDAFSFCTVSFKNNEMAMEFAKKFDGKVIKSGNGTATNISIEIATNEKNAFKKMVPTKDTSSITSKLKESKVFKDYFNEEDKRVFVPDFSKMLEEIEEQETRRIFGDLRETPLTKEVGVIYLTKEERGGIRFPKDKKEREKRFRERKEKKQAKKSLKIVKREKLKSSDLEESPMIIVNSQYKSGNTSSSQYSPSIKIESKSGNKLPGIILAKRNTDSIENILSKSSETRNKKGNEKSKEFLEKKDKNIKNKKDKPIDKKKKVKDGSREEEVESPNITFTLKKKENDSQERQKSDTPKVDTDNDSGKQKRRGYVPGMVAKKIFENTSTS</sequence>
<name>A0A0K0DU08_STRER</name>
<dbReference type="GO" id="GO:0045727">
    <property type="term" value="P:positive regulation of translation"/>
    <property type="evidence" value="ECO:0007669"/>
    <property type="project" value="TreeGrafter"/>
</dbReference>
<dbReference type="InterPro" id="IPR039722">
    <property type="entry name" value="Upf3"/>
</dbReference>
<dbReference type="GO" id="GO:0000184">
    <property type="term" value="P:nuclear-transcribed mRNA catabolic process, nonsense-mediated decay"/>
    <property type="evidence" value="ECO:0007669"/>
    <property type="project" value="UniProtKB-KW"/>
</dbReference>
<dbReference type="CDD" id="cd12455">
    <property type="entry name" value="RRM_like_Smg4_UPF3"/>
    <property type="match status" value="1"/>
</dbReference>
<dbReference type="PANTHER" id="PTHR13112:SF0">
    <property type="entry name" value="FI21285P1"/>
    <property type="match status" value="1"/>
</dbReference>
<keyword evidence="3" id="KW-0866">Nonsense-mediated mRNA decay</keyword>
<evidence type="ECO:0000313" key="9">
    <source>
        <dbReference type="WBParaSite" id="SSTP_0000072400.1"/>
    </source>
</evidence>
<dbReference type="PROSITE" id="PS50102">
    <property type="entry name" value="RRM"/>
    <property type="match status" value="1"/>
</dbReference>
<dbReference type="AlphaFoldDB" id="A0A0K0DU08"/>
<feature type="compositionally biased region" description="Polar residues" evidence="6">
    <location>
        <begin position="244"/>
        <end position="256"/>
    </location>
</feature>
<dbReference type="Proteomes" id="UP000035681">
    <property type="component" value="Unplaced"/>
</dbReference>
<reference evidence="9" key="1">
    <citation type="submission" date="2015-08" db="UniProtKB">
        <authorList>
            <consortium name="WormBaseParasite"/>
        </authorList>
    </citation>
    <scope>IDENTIFICATION</scope>
</reference>
<evidence type="ECO:0000313" key="8">
    <source>
        <dbReference type="Proteomes" id="UP000035681"/>
    </source>
</evidence>
<comment type="similarity">
    <text evidence="2">Belongs to the RENT3 family.</text>
</comment>
<feature type="region of interest" description="Disordered" evidence="6">
    <location>
        <begin position="244"/>
        <end position="264"/>
    </location>
</feature>
<dbReference type="WBParaSite" id="TCONS_00001614.p1">
    <property type="protein sequence ID" value="TCONS_00001614.p1"/>
    <property type="gene ID" value="XLOC_001492"/>
</dbReference>
<dbReference type="STRING" id="6248.A0A0K0DU08"/>
<dbReference type="InterPro" id="IPR005120">
    <property type="entry name" value="UPF3_dom"/>
</dbReference>
<dbReference type="GO" id="GO:0005730">
    <property type="term" value="C:nucleolus"/>
    <property type="evidence" value="ECO:0007669"/>
    <property type="project" value="TreeGrafter"/>
</dbReference>
<evidence type="ECO:0000256" key="6">
    <source>
        <dbReference type="SAM" id="MobiDB-lite"/>
    </source>
</evidence>
<evidence type="ECO:0000259" key="7">
    <source>
        <dbReference type="PROSITE" id="PS50102"/>
    </source>
</evidence>
<organism evidence="9">
    <name type="scientific">Strongyloides stercoralis</name>
    <name type="common">Threadworm</name>
    <dbReference type="NCBI Taxonomy" id="6248"/>
    <lineage>
        <taxon>Eukaryota</taxon>
        <taxon>Metazoa</taxon>
        <taxon>Ecdysozoa</taxon>
        <taxon>Nematoda</taxon>
        <taxon>Chromadorea</taxon>
        <taxon>Rhabditida</taxon>
        <taxon>Tylenchina</taxon>
        <taxon>Panagrolaimomorpha</taxon>
        <taxon>Strongyloidoidea</taxon>
        <taxon>Strongyloididae</taxon>
        <taxon>Strongyloides</taxon>
    </lineage>
</organism>